<comment type="subcellular location">
    <subcellularLocation>
        <location evidence="1">Cytoplasm</location>
    </subcellularLocation>
</comment>
<organism evidence="2 3">
    <name type="scientific">Proteiniclasticum sediminis</name>
    <dbReference type="NCBI Taxonomy" id="2804028"/>
    <lineage>
        <taxon>Bacteria</taxon>
        <taxon>Bacillati</taxon>
        <taxon>Bacillota</taxon>
        <taxon>Clostridia</taxon>
        <taxon>Eubacteriales</taxon>
        <taxon>Clostridiaceae</taxon>
        <taxon>Proteiniclasticum</taxon>
    </lineage>
</organism>
<reference evidence="2" key="1">
    <citation type="submission" date="2021-04" db="EMBL/GenBank/DDBJ databases">
        <title>Proteiniclasticum sedimins sp. nov., an obligate anaerobic bacterium isolated from anaerobic sludge.</title>
        <authorList>
            <person name="Liu J."/>
        </authorList>
    </citation>
    <scope>NUCLEOTIDE SEQUENCE</scope>
    <source>
        <strain evidence="2">BAD-10</strain>
    </source>
</reference>
<dbReference type="AlphaFoldDB" id="A0A941HSF3"/>
<dbReference type="GO" id="GO:0005737">
    <property type="term" value="C:cytoplasm"/>
    <property type="evidence" value="ECO:0007669"/>
    <property type="project" value="UniProtKB-SubCell"/>
</dbReference>
<comment type="caution">
    <text evidence="2">The sequence shown here is derived from an EMBL/GenBank/DDBJ whole genome shotgun (WGS) entry which is preliminary data.</text>
</comment>
<gene>
    <name evidence="2" type="ORF">KCG48_12735</name>
</gene>
<dbReference type="PANTHER" id="PTHR36438:SF1">
    <property type="entry name" value="IRON-SULFUR CLUSTER REPAIR PROTEIN YTFE"/>
    <property type="match status" value="1"/>
</dbReference>
<evidence type="ECO:0000256" key="1">
    <source>
        <dbReference type="ARBA" id="ARBA00004496"/>
    </source>
</evidence>
<dbReference type="RefSeq" id="WP_211802598.1">
    <property type="nucleotide sequence ID" value="NZ_JAGSCS010000022.1"/>
</dbReference>
<dbReference type="InterPro" id="IPR019903">
    <property type="entry name" value="RIC_family"/>
</dbReference>
<dbReference type="PANTHER" id="PTHR36438">
    <property type="entry name" value="IRON-SULFUR CLUSTER REPAIR PROTEIN YTFE"/>
    <property type="match status" value="1"/>
</dbReference>
<proteinExistence type="predicted"/>
<dbReference type="Proteomes" id="UP000675379">
    <property type="component" value="Unassembled WGS sequence"/>
</dbReference>
<sequence length="100" mass="11706">MTKQAKFNEVKENLFPILEKYVPVVDRVHGPHHPEFHEVRAIFETMNEKVKANGGNHPDLQQEFLRMREVTKNYTVPGDVCETYDAVFQMLEKIDQAYEA</sequence>
<name>A0A941HSF3_9CLOT</name>
<keyword evidence="3" id="KW-1185">Reference proteome</keyword>
<protein>
    <submittedName>
        <fullName evidence="2">Iron-sulfur cluster repair di-iron protein, ric</fullName>
    </submittedName>
</protein>
<accession>A0A941HSF3</accession>
<evidence type="ECO:0000313" key="2">
    <source>
        <dbReference type="EMBL" id="MBR0577182.1"/>
    </source>
</evidence>
<evidence type="ECO:0000313" key="3">
    <source>
        <dbReference type="Proteomes" id="UP000675379"/>
    </source>
</evidence>
<dbReference type="EMBL" id="JAGSCS010000022">
    <property type="protein sequence ID" value="MBR0577182.1"/>
    <property type="molecule type" value="Genomic_DNA"/>
</dbReference>